<dbReference type="FunFam" id="1.10.238.10:FF:000003">
    <property type="entry name" value="Calmodulin A"/>
    <property type="match status" value="1"/>
</dbReference>
<name>K8EZS1_9CHLO</name>
<dbReference type="PANTHER" id="PTHR24349">
    <property type="entry name" value="SERINE/THREONINE-PROTEIN KINASE"/>
    <property type="match status" value="1"/>
</dbReference>
<dbReference type="EMBL" id="FO082277">
    <property type="protein sequence ID" value="CCO14778.1"/>
    <property type="molecule type" value="Genomic_DNA"/>
</dbReference>
<keyword evidence="7 8" id="KW-0067">ATP-binding</keyword>
<dbReference type="Gene3D" id="1.10.238.10">
    <property type="entry name" value="EF-hand"/>
    <property type="match status" value="1"/>
</dbReference>
<proteinExistence type="predicted"/>
<feature type="compositionally biased region" description="Basic and acidic residues" evidence="9">
    <location>
        <begin position="185"/>
        <end position="194"/>
    </location>
</feature>
<feature type="compositionally biased region" description="Basic and acidic residues" evidence="9">
    <location>
        <begin position="112"/>
        <end position="124"/>
    </location>
</feature>
<dbReference type="KEGG" id="bpg:Bathy02g01830"/>
<dbReference type="GO" id="GO:0004674">
    <property type="term" value="F:protein serine/threonine kinase activity"/>
    <property type="evidence" value="ECO:0007669"/>
    <property type="project" value="UniProtKB-KW"/>
</dbReference>
<keyword evidence="3" id="KW-0677">Repeat</keyword>
<evidence type="ECO:0008006" key="14">
    <source>
        <dbReference type="Google" id="ProtNLM"/>
    </source>
</evidence>
<dbReference type="Gene3D" id="3.30.200.20">
    <property type="entry name" value="Phosphorylase Kinase, domain 1"/>
    <property type="match status" value="1"/>
</dbReference>
<evidence type="ECO:0000256" key="6">
    <source>
        <dbReference type="ARBA" id="ARBA00022837"/>
    </source>
</evidence>
<reference evidence="12 13" key="1">
    <citation type="submission" date="2011-10" db="EMBL/GenBank/DDBJ databases">
        <authorList>
            <person name="Genoscope - CEA"/>
        </authorList>
    </citation>
    <scope>NUCLEOTIDE SEQUENCE [LARGE SCALE GENOMIC DNA]</scope>
    <source>
        <strain evidence="12 13">RCC 1105</strain>
    </source>
</reference>
<feature type="compositionally biased region" description="Low complexity" evidence="9">
    <location>
        <begin position="146"/>
        <end position="176"/>
    </location>
</feature>
<organism evidence="12 13">
    <name type="scientific">Bathycoccus prasinos</name>
    <dbReference type="NCBI Taxonomy" id="41875"/>
    <lineage>
        <taxon>Eukaryota</taxon>
        <taxon>Viridiplantae</taxon>
        <taxon>Chlorophyta</taxon>
        <taxon>Mamiellophyceae</taxon>
        <taxon>Mamiellales</taxon>
        <taxon>Bathycoccaceae</taxon>
        <taxon>Bathycoccus</taxon>
    </lineage>
</organism>
<evidence type="ECO:0000256" key="9">
    <source>
        <dbReference type="SAM" id="MobiDB-lite"/>
    </source>
</evidence>
<dbReference type="CDD" id="cd05117">
    <property type="entry name" value="STKc_CAMK"/>
    <property type="match status" value="1"/>
</dbReference>
<dbReference type="PROSITE" id="PS50011">
    <property type="entry name" value="PROTEIN_KINASE_DOM"/>
    <property type="match status" value="1"/>
</dbReference>
<dbReference type="SUPFAM" id="SSF56112">
    <property type="entry name" value="Protein kinase-like (PK-like)"/>
    <property type="match status" value="1"/>
</dbReference>
<feature type="compositionally biased region" description="Gly residues" evidence="9">
    <location>
        <begin position="125"/>
        <end position="134"/>
    </location>
</feature>
<evidence type="ECO:0000256" key="2">
    <source>
        <dbReference type="ARBA" id="ARBA00022679"/>
    </source>
</evidence>
<dbReference type="InterPro" id="IPR000719">
    <property type="entry name" value="Prot_kinase_dom"/>
</dbReference>
<evidence type="ECO:0000313" key="13">
    <source>
        <dbReference type="Proteomes" id="UP000198341"/>
    </source>
</evidence>
<dbReference type="SMART" id="SM00054">
    <property type="entry name" value="EFh"/>
    <property type="match status" value="4"/>
</dbReference>
<keyword evidence="5" id="KW-0418">Kinase</keyword>
<feature type="domain" description="EF-hand" evidence="11">
    <location>
        <begin position="609"/>
        <end position="644"/>
    </location>
</feature>
<dbReference type="eggNOG" id="KOG0032">
    <property type="taxonomic scope" value="Eukaryota"/>
</dbReference>
<keyword evidence="4 8" id="KW-0547">Nucleotide-binding</keyword>
<dbReference type="PROSITE" id="PS00018">
    <property type="entry name" value="EF_HAND_1"/>
    <property type="match status" value="4"/>
</dbReference>
<evidence type="ECO:0000259" key="11">
    <source>
        <dbReference type="PROSITE" id="PS50222"/>
    </source>
</evidence>
<dbReference type="Pfam" id="PF00069">
    <property type="entry name" value="Pkinase"/>
    <property type="match status" value="1"/>
</dbReference>
<evidence type="ECO:0000256" key="4">
    <source>
        <dbReference type="ARBA" id="ARBA00022741"/>
    </source>
</evidence>
<feature type="compositionally biased region" description="Low complexity" evidence="9">
    <location>
        <begin position="22"/>
        <end position="36"/>
    </location>
</feature>
<dbReference type="InterPro" id="IPR011009">
    <property type="entry name" value="Kinase-like_dom_sf"/>
</dbReference>
<dbReference type="PROSITE" id="PS00107">
    <property type="entry name" value="PROTEIN_KINASE_ATP"/>
    <property type="match status" value="1"/>
</dbReference>
<feature type="domain" description="EF-hand" evidence="11">
    <location>
        <begin position="685"/>
        <end position="720"/>
    </location>
</feature>
<keyword evidence="1" id="KW-0723">Serine/threonine-protein kinase</keyword>
<evidence type="ECO:0000256" key="8">
    <source>
        <dbReference type="PROSITE-ProRule" id="PRU10141"/>
    </source>
</evidence>
<dbReference type="InterPro" id="IPR018247">
    <property type="entry name" value="EF_Hand_1_Ca_BS"/>
</dbReference>
<evidence type="ECO:0000256" key="1">
    <source>
        <dbReference type="ARBA" id="ARBA00022527"/>
    </source>
</evidence>
<feature type="region of interest" description="Disordered" evidence="9">
    <location>
        <begin position="11"/>
        <end position="194"/>
    </location>
</feature>
<dbReference type="CDD" id="cd00051">
    <property type="entry name" value="EFh"/>
    <property type="match status" value="1"/>
</dbReference>
<dbReference type="Proteomes" id="UP000198341">
    <property type="component" value="Chromosome 2"/>
</dbReference>
<dbReference type="InterPro" id="IPR002048">
    <property type="entry name" value="EF_hand_dom"/>
</dbReference>
<dbReference type="PROSITE" id="PS50222">
    <property type="entry name" value="EF_HAND_2"/>
    <property type="match status" value="4"/>
</dbReference>
<protein>
    <recommendedName>
        <fullName evidence="14">Calmodulin</fullName>
    </recommendedName>
</protein>
<feature type="domain" description="Protein kinase" evidence="10">
    <location>
        <begin position="242"/>
        <end position="514"/>
    </location>
</feature>
<keyword evidence="6" id="KW-0106">Calcium</keyword>
<dbReference type="GO" id="GO:0005509">
    <property type="term" value="F:calcium ion binding"/>
    <property type="evidence" value="ECO:0007669"/>
    <property type="project" value="InterPro"/>
</dbReference>
<dbReference type="FunFam" id="1.10.510.10:FF:000571">
    <property type="entry name" value="Maternal embryonic leucine zipper kinase"/>
    <property type="match status" value="1"/>
</dbReference>
<dbReference type="GO" id="GO:0005524">
    <property type="term" value="F:ATP binding"/>
    <property type="evidence" value="ECO:0007669"/>
    <property type="project" value="UniProtKB-UniRule"/>
</dbReference>
<dbReference type="AlphaFoldDB" id="K8EZS1"/>
<dbReference type="STRING" id="41875.K8EZS1"/>
<dbReference type="RefSeq" id="XP_007514538.1">
    <property type="nucleotide sequence ID" value="XM_007514476.1"/>
</dbReference>
<evidence type="ECO:0000256" key="3">
    <source>
        <dbReference type="ARBA" id="ARBA00022737"/>
    </source>
</evidence>
<feature type="binding site" evidence="8">
    <location>
        <position position="271"/>
    </location>
    <ligand>
        <name>ATP</name>
        <dbReference type="ChEBI" id="CHEBI:30616"/>
    </ligand>
</feature>
<dbReference type="OrthoDB" id="40902at2759"/>
<dbReference type="GeneID" id="19017297"/>
<keyword evidence="2" id="KW-0808">Transferase</keyword>
<keyword evidence="13" id="KW-1185">Reference proteome</keyword>
<feature type="domain" description="EF-hand" evidence="11">
    <location>
        <begin position="732"/>
        <end position="767"/>
    </location>
</feature>
<evidence type="ECO:0000259" key="10">
    <source>
        <dbReference type="PROSITE" id="PS50011"/>
    </source>
</evidence>
<feature type="compositionally biased region" description="Basic residues" evidence="9">
    <location>
        <begin position="44"/>
        <end position="59"/>
    </location>
</feature>
<accession>K8EZS1</accession>
<gene>
    <name evidence="12" type="ORF">Bathy02g01830</name>
</gene>
<dbReference type="Pfam" id="PF13499">
    <property type="entry name" value="EF-hand_7"/>
    <property type="match status" value="2"/>
</dbReference>
<sequence length="808" mass="89731">MSSAVALVPFTSSSFSPRGGESFAASSSSSFTSSSARIVMMSSGKKHRRNARRRGRQRRIVVEDVVGLSAARETTNERGEEGNGFSSPSSSRRGREVVARGFLSDWLSKNTTTDDKKKNKDGNGNERGGGGGGSQKSVSEKKKKTTSSSQQQQQRRNGNATNPRGRSSASSSSSNNKIRKNKPPPTKERSLRTHVERAMEKARKAEYPAYGTNSDKAITKAQMKPDFGLRRDLHELYSVKDLDDEDPIGAGSYGIVRKVIKRGTDETFALKTLRKAPWAQVPSSLTAVEYYHSKLRNELECMRQLGASLNVVYLYDAFEDDDAVHLLMDLCEGGELLERISDDEYREADAARLIRAVLRTAAQCHSRGIVFRDIKPDNFLFQNNDENAPLKATDFGLAGKLPKNRDEPLVRRCGTPSYMAPEVINRKYGAEADVWSCGVVAYQLLTGRLPFRDVVNQRPNAKEVFRAILEDPLDLAEAPWEVISEEAKDFVEHLLERDPKKRPTARAALLHPWLQTNEAQWKSKQRRQVSGGVALGGQVVARLQRFATQGLLKRSVLRLLAGEIGKDLNELEKNRRENSAVASDIATKKKIMVVNGPIKQSKLTGIDEKEFLELKQLFDRLDTSGDNLVELSELEVGLNEIGYDVTGNESEQLLAKLDTSGDGVVELNEFLAALVDWESVEKSESYPSWVKRAFDLLDEDDSGLLDANEVANFVVGDADDIDFSDENNESVRRNALIRACIAEADGDGDGQIDVEEFASLLQMDPSDGLDQYDWRFSQGGSYDDSFDESMDEEKIVSENNNNNTIVEV</sequence>
<evidence type="ECO:0000256" key="5">
    <source>
        <dbReference type="ARBA" id="ARBA00022777"/>
    </source>
</evidence>
<dbReference type="InterPro" id="IPR017441">
    <property type="entry name" value="Protein_kinase_ATP_BS"/>
</dbReference>
<feature type="domain" description="EF-hand" evidence="11">
    <location>
        <begin position="645"/>
        <end position="680"/>
    </location>
</feature>
<dbReference type="Gene3D" id="1.10.510.10">
    <property type="entry name" value="Transferase(Phosphotransferase) domain 1"/>
    <property type="match status" value="1"/>
</dbReference>
<dbReference type="SUPFAM" id="SSF47473">
    <property type="entry name" value="EF-hand"/>
    <property type="match status" value="1"/>
</dbReference>
<dbReference type="InterPro" id="IPR050205">
    <property type="entry name" value="CDPK_Ser/Thr_kinases"/>
</dbReference>
<evidence type="ECO:0000256" key="7">
    <source>
        <dbReference type="ARBA" id="ARBA00022840"/>
    </source>
</evidence>
<evidence type="ECO:0000313" key="12">
    <source>
        <dbReference type="EMBL" id="CCO14778.1"/>
    </source>
</evidence>
<dbReference type="InterPro" id="IPR011992">
    <property type="entry name" value="EF-hand-dom_pair"/>
</dbReference>
<dbReference type="SMART" id="SM00220">
    <property type="entry name" value="S_TKc"/>
    <property type="match status" value="1"/>
</dbReference>